<sequence>MGKTLEYPKESANTINRYKERGKYDLQTIHQLINTSPVLHVSFANDTDEDGFPALLPMIGQMGSFAYPSAGIDEPLDLYLHGYVSSRIMNLARKKQGEGEVTSNEASGMAVSIAATKVDGLVLSLTPNSHSYNYRSAVVHGYACLVSDPEEKIYAMRLITDSVLDNRWANTRTPPDKSEMSSTSILRVRVVNASAKVRAGAPHDDRKDTERADLVDSVWTGVVPVYERLGDPVPSLDNRVDEVPGYIRQYVERVNRLNEDYAMSVTRDK</sequence>
<organism evidence="1 2">
    <name type="scientific">Penicilliopsis zonata CBS 506.65</name>
    <dbReference type="NCBI Taxonomy" id="1073090"/>
    <lineage>
        <taxon>Eukaryota</taxon>
        <taxon>Fungi</taxon>
        <taxon>Dikarya</taxon>
        <taxon>Ascomycota</taxon>
        <taxon>Pezizomycotina</taxon>
        <taxon>Eurotiomycetes</taxon>
        <taxon>Eurotiomycetidae</taxon>
        <taxon>Eurotiales</taxon>
        <taxon>Aspergillaceae</taxon>
        <taxon>Penicilliopsis</taxon>
    </lineage>
</organism>
<accession>A0A1L9SDY3</accession>
<gene>
    <name evidence="1" type="ORF">ASPZODRAFT_153048</name>
</gene>
<dbReference type="Gene3D" id="2.30.110.10">
    <property type="entry name" value="Electron Transport, Fmn-binding Protein, Chain A"/>
    <property type="match status" value="1"/>
</dbReference>
<dbReference type="InterPro" id="IPR012349">
    <property type="entry name" value="Split_barrel_FMN-bd"/>
</dbReference>
<dbReference type="STRING" id="1073090.A0A1L9SDY3"/>
<dbReference type="AlphaFoldDB" id="A0A1L9SDY3"/>
<dbReference type="PANTHER" id="PTHR34071">
    <property type="entry name" value="5-NITROIMIDAZOLE ANTIBIOTICS RESISTANCE PROTEIN, NIMA-FAMILY-RELATED PROTEIN-RELATED"/>
    <property type="match status" value="1"/>
</dbReference>
<keyword evidence="2" id="KW-1185">Reference proteome</keyword>
<dbReference type="Pfam" id="PF12900">
    <property type="entry name" value="Pyridox_ox_2"/>
    <property type="match status" value="1"/>
</dbReference>
<evidence type="ECO:0000313" key="1">
    <source>
        <dbReference type="EMBL" id="OJJ45389.1"/>
    </source>
</evidence>
<dbReference type="Proteomes" id="UP000184188">
    <property type="component" value="Unassembled WGS sequence"/>
</dbReference>
<dbReference type="VEuPathDB" id="FungiDB:ASPZODRAFT_153048"/>
<dbReference type="PANTHER" id="PTHR34071:SF2">
    <property type="entry name" value="FLAVIN-NUCLEOTIDE-BINDING PROTEIN"/>
    <property type="match status" value="1"/>
</dbReference>
<dbReference type="GeneID" id="34612395"/>
<protein>
    <recommendedName>
        <fullName evidence="3">Flavin-nucleotide-binding protein</fullName>
    </recommendedName>
</protein>
<dbReference type="EMBL" id="KV878345">
    <property type="protein sequence ID" value="OJJ45389.1"/>
    <property type="molecule type" value="Genomic_DNA"/>
</dbReference>
<dbReference type="RefSeq" id="XP_022579899.1">
    <property type="nucleotide sequence ID" value="XM_022725931.1"/>
</dbReference>
<dbReference type="InterPro" id="IPR024747">
    <property type="entry name" value="Pyridox_Oxase-rel"/>
</dbReference>
<dbReference type="OrthoDB" id="444432at2759"/>
<name>A0A1L9SDY3_9EURO</name>
<dbReference type="SUPFAM" id="SSF50475">
    <property type="entry name" value="FMN-binding split barrel"/>
    <property type="match status" value="1"/>
</dbReference>
<evidence type="ECO:0000313" key="2">
    <source>
        <dbReference type="Proteomes" id="UP000184188"/>
    </source>
</evidence>
<evidence type="ECO:0008006" key="3">
    <source>
        <dbReference type="Google" id="ProtNLM"/>
    </source>
</evidence>
<reference evidence="2" key="1">
    <citation type="journal article" date="2017" name="Genome Biol.">
        <title>Comparative genomics reveals high biological diversity and specific adaptations in the industrially and medically important fungal genus Aspergillus.</title>
        <authorList>
            <person name="de Vries R.P."/>
            <person name="Riley R."/>
            <person name="Wiebenga A."/>
            <person name="Aguilar-Osorio G."/>
            <person name="Amillis S."/>
            <person name="Uchima C.A."/>
            <person name="Anderluh G."/>
            <person name="Asadollahi M."/>
            <person name="Askin M."/>
            <person name="Barry K."/>
            <person name="Battaglia E."/>
            <person name="Bayram O."/>
            <person name="Benocci T."/>
            <person name="Braus-Stromeyer S.A."/>
            <person name="Caldana C."/>
            <person name="Canovas D."/>
            <person name="Cerqueira G.C."/>
            <person name="Chen F."/>
            <person name="Chen W."/>
            <person name="Choi C."/>
            <person name="Clum A."/>
            <person name="Dos Santos R.A."/>
            <person name="Damasio A.R."/>
            <person name="Diallinas G."/>
            <person name="Emri T."/>
            <person name="Fekete E."/>
            <person name="Flipphi M."/>
            <person name="Freyberg S."/>
            <person name="Gallo A."/>
            <person name="Gournas C."/>
            <person name="Habgood R."/>
            <person name="Hainaut M."/>
            <person name="Harispe M.L."/>
            <person name="Henrissat B."/>
            <person name="Hilden K.S."/>
            <person name="Hope R."/>
            <person name="Hossain A."/>
            <person name="Karabika E."/>
            <person name="Karaffa L."/>
            <person name="Karanyi Z."/>
            <person name="Krasevec N."/>
            <person name="Kuo A."/>
            <person name="Kusch H."/>
            <person name="LaButti K."/>
            <person name="Lagendijk E.L."/>
            <person name="Lapidus A."/>
            <person name="Levasseur A."/>
            <person name="Lindquist E."/>
            <person name="Lipzen A."/>
            <person name="Logrieco A.F."/>
            <person name="MacCabe A."/>
            <person name="Maekelae M.R."/>
            <person name="Malavazi I."/>
            <person name="Melin P."/>
            <person name="Meyer V."/>
            <person name="Mielnichuk N."/>
            <person name="Miskei M."/>
            <person name="Molnar A.P."/>
            <person name="Mule G."/>
            <person name="Ngan C.Y."/>
            <person name="Orejas M."/>
            <person name="Orosz E."/>
            <person name="Ouedraogo J.P."/>
            <person name="Overkamp K.M."/>
            <person name="Park H.-S."/>
            <person name="Perrone G."/>
            <person name="Piumi F."/>
            <person name="Punt P.J."/>
            <person name="Ram A.F."/>
            <person name="Ramon A."/>
            <person name="Rauscher S."/>
            <person name="Record E."/>
            <person name="Riano-Pachon D.M."/>
            <person name="Robert V."/>
            <person name="Roehrig J."/>
            <person name="Ruller R."/>
            <person name="Salamov A."/>
            <person name="Salih N.S."/>
            <person name="Samson R.A."/>
            <person name="Sandor E."/>
            <person name="Sanguinetti M."/>
            <person name="Schuetze T."/>
            <person name="Sepcic K."/>
            <person name="Shelest E."/>
            <person name="Sherlock G."/>
            <person name="Sophianopoulou V."/>
            <person name="Squina F.M."/>
            <person name="Sun H."/>
            <person name="Susca A."/>
            <person name="Todd R.B."/>
            <person name="Tsang A."/>
            <person name="Unkles S.E."/>
            <person name="van de Wiele N."/>
            <person name="van Rossen-Uffink D."/>
            <person name="Oliveira J.V."/>
            <person name="Vesth T.C."/>
            <person name="Visser J."/>
            <person name="Yu J.-H."/>
            <person name="Zhou M."/>
            <person name="Andersen M.R."/>
            <person name="Archer D.B."/>
            <person name="Baker S.E."/>
            <person name="Benoit I."/>
            <person name="Brakhage A.A."/>
            <person name="Braus G.H."/>
            <person name="Fischer R."/>
            <person name="Frisvad J.C."/>
            <person name="Goldman G.H."/>
            <person name="Houbraken J."/>
            <person name="Oakley B."/>
            <person name="Pocsi I."/>
            <person name="Scazzocchio C."/>
            <person name="Seiboth B."/>
            <person name="vanKuyk P.A."/>
            <person name="Wortman J."/>
            <person name="Dyer P.S."/>
            <person name="Grigoriev I.V."/>
        </authorList>
    </citation>
    <scope>NUCLEOTIDE SEQUENCE [LARGE SCALE GENOMIC DNA]</scope>
    <source>
        <strain evidence="2">CBS 506.65</strain>
    </source>
</reference>
<proteinExistence type="predicted"/>